<organism evidence="4 5">
    <name type="scientific">Shouchella clausii</name>
    <name type="common">Alkalihalobacillus clausii</name>
    <dbReference type="NCBI Taxonomy" id="79880"/>
    <lineage>
        <taxon>Bacteria</taxon>
        <taxon>Bacillati</taxon>
        <taxon>Bacillota</taxon>
        <taxon>Bacilli</taxon>
        <taxon>Bacillales</taxon>
        <taxon>Bacillaceae</taxon>
        <taxon>Shouchella</taxon>
    </lineage>
</organism>
<dbReference type="Gene3D" id="1.10.10.10">
    <property type="entry name" value="Winged helix-like DNA-binding domain superfamily/Winged helix DNA-binding domain"/>
    <property type="match status" value="1"/>
</dbReference>
<reference evidence="4 5" key="1">
    <citation type="submission" date="2017-07" db="EMBL/GenBank/DDBJ databases">
        <title>Isolation and whole genome analysis of endospore-forming bacteria from heroin.</title>
        <authorList>
            <person name="Kalinowski J."/>
            <person name="Ahrens B."/>
            <person name="Al-Dilaimi A."/>
            <person name="Winkler A."/>
            <person name="Wibberg D."/>
            <person name="Schleenbecker U."/>
            <person name="Ruckert C."/>
            <person name="Wolfel R."/>
            <person name="Grass G."/>
        </authorList>
    </citation>
    <scope>NUCLEOTIDE SEQUENCE [LARGE SCALE GENOMIC DNA]</scope>
    <source>
        <strain evidence="4 5">7539</strain>
    </source>
</reference>
<keyword evidence="3" id="KW-0238">DNA-binding</keyword>
<dbReference type="Proteomes" id="UP000216207">
    <property type="component" value="Unassembled WGS sequence"/>
</dbReference>
<dbReference type="GO" id="GO:0003677">
    <property type="term" value="F:DNA binding"/>
    <property type="evidence" value="ECO:0007669"/>
    <property type="project" value="UniProtKB-UniRule"/>
</dbReference>
<dbReference type="NCBIfam" id="TIGR00121">
    <property type="entry name" value="birA_ligase"/>
    <property type="match status" value="1"/>
</dbReference>
<feature type="DNA-binding region" description="H-T-H motif" evidence="3">
    <location>
        <begin position="17"/>
        <end position="36"/>
    </location>
</feature>
<dbReference type="EMBL" id="NPCC01000005">
    <property type="protein sequence ID" value="PAE89976.1"/>
    <property type="molecule type" value="Genomic_DNA"/>
</dbReference>
<gene>
    <name evidence="3" type="primary">birA</name>
    <name evidence="4" type="ORF">CHH72_03030</name>
</gene>
<comment type="catalytic activity">
    <reaction evidence="3">
        <text>biotin + L-lysyl-[protein] + ATP = N(6)-biotinyl-L-lysyl-[protein] + AMP + diphosphate + H(+)</text>
        <dbReference type="Rhea" id="RHEA:11756"/>
        <dbReference type="Rhea" id="RHEA-COMP:9752"/>
        <dbReference type="Rhea" id="RHEA-COMP:10505"/>
        <dbReference type="ChEBI" id="CHEBI:15378"/>
        <dbReference type="ChEBI" id="CHEBI:29969"/>
        <dbReference type="ChEBI" id="CHEBI:30616"/>
        <dbReference type="ChEBI" id="CHEBI:33019"/>
        <dbReference type="ChEBI" id="CHEBI:57586"/>
        <dbReference type="ChEBI" id="CHEBI:83144"/>
        <dbReference type="ChEBI" id="CHEBI:456215"/>
        <dbReference type="EC" id="6.3.4.15"/>
    </reaction>
</comment>
<dbReference type="PROSITE" id="PS51733">
    <property type="entry name" value="BPL_LPL_CATALYTIC"/>
    <property type="match status" value="1"/>
</dbReference>
<dbReference type="InterPro" id="IPR036388">
    <property type="entry name" value="WH-like_DNA-bd_sf"/>
</dbReference>
<dbReference type="Gene3D" id="3.30.930.10">
    <property type="entry name" value="Bira Bifunctional Protein, Domain 2"/>
    <property type="match status" value="1"/>
</dbReference>
<proteinExistence type="inferred from homology"/>
<dbReference type="AlphaFoldDB" id="A0A268P2I9"/>
<dbReference type="PANTHER" id="PTHR12835:SF5">
    <property type="entry name" value="BIOTIN--PROTEIN LIGASE"/>
    <property type="match status" value="1"/>
</dbReference>
<dbReference type="GO" id="GO:0016740">
    <property type="term" value="F:transferase activity"/>
    <property type="evidence" value="ECO:0007669"/>
    <property type="project" value="UniProtKB-ARBA"/>
</dbReference>
<dbReference type="GO" id="GO:0004077">
    <property type="term" value="F:biotin--[biotin carboxyl-carrier protein] ligase activity"/>
    <property type="evidence" value="ECO:0007669"/>
    <property type="project" value="UniProtKB-UniRule"/>
</dbReference>
<evidence type="ECO:0000256" key="2">
    <source>
        <dbReference type="ARBA" id="ARBA00023267"/>
    </source>
</evidence>
<keyword evidence="3" id="KW-0067">ATP-binding</keyword>
<dbReference type="OMA" id="AVWKHIE"/>
<dbReference type="InterPro" id="IPR004143">
    <property type="entry name" value="BPL_LPL_catalytic"/>
</dbReference>
<dbReference type="GO" id="GO:0006355">
    <property type="term" value="P:regulation of DNA-templated transcription"/>
    <property type="evidence" value="ECO:0007669"/>
    <property type="project" value="UniProtKB-UniRule"/>
</dbReference>
<dbReference type="Gene3D" id="2.30.30.100">
    <property type="match status" value="1"/>
</dbReference>
<comment type="caution">
    <text evidence="3">Lacks conserved residue(s) required for the propagation of feature annotation.</text>
</comment>
<keyword evidence="1 3" id="KW-0436">Ligase</keyword>
<comment type="function">
    <text evidence="3">Acts both as a biotin--[acetyl-CoA-carboxylase] ligase and a repressor.</text>
</comment>
<dbReference type="InterPro" id="IPR036390">
    <property type="entry name" value="WH_DNA-bd_sf"/>
</dbReference>
<protein>
    <recommendedName>
        <fullName evidence="3">Bifunctional ligase/repressor BirA</fullName>
    </recommendedName>
    <alternativeName>
        <fullName evidence="3">Biotin--[acetyl-CoA-carboxylase] ligase</fullName>
        <ecNumber evidence="3">6.3.4.15</ecNumber>
    </alternativeName>
    <alternativeName>
        <fullName evidence="3">Biotin--protein ligase</fullName>
    </alternativeName>
    <alternativeName>
        <fullName evidence="3">Biotin-[acetyl-CoA carboxylase] synthetase</fullName>
    </alternativeName>
</protein>
<keyword evidence="3" id="KW-0547">Nucleotide-binding</keyword>
<comment type="similarity">
    <text evidence="3">Belongs to the biotin--protein ligase family.</text>
</comment>
<accession>A0A268P2I9</accession>
<dbReference type="GO" id="GO:0009249">
    <property type="term" value="P:protein lipoylation"/>
    <property type="evidence" value="ECO:0007669"/>
    <property type="project" value="UniProtKB-ARBA"/>
</dbReference>
<dbReference type="HAMAP" id="MF_00978">
    <property type="entry name" value="Bifunct_BirA"/>
    <property type="match status" value="1"/>
</dbReference>
<dbReference type="Pfam" id="PF08279">
    <property type="entry name" value="HTH_11"/>
    <property type="match status" value="1"/>
</dbReference>
<evidence type="ECO:0000313" key="4">
    <source>
        <dbReference type="EMBL" id="PAE89976.1"/>
    </source>
</evidence>
<feature type="binding site" evidence="3">
    <location>
        <position position="183"/>
    </location>
    <ligand>
        <name>biotin</name>
        <dbReference type="ChEBI" id="CHEBI:57586"/>
    </ligand>
</feature>
<dbReference type="EC" id="6.3.4.15" evidence="3"/>
<dbReference type="RefSeq" id="WP_011246911.1">
    <property type="nucleotide sequence ID" value="NZ_BOQS01000012.1"/>
</dbReference>
<evidence type="ECO:0000313" key="5">
    <source>
        <dbReference type="Proteomes" id="UP000216207"/>
    </source>
</evidence>
<keyword evidence="3" id="KW-0804">Transcription</keyword>
<dbReference type="PANTHER" id="PTHR12835">
    <property type="entry name" value="BIOTIN PROTEIN LIGASE"/>
    <property type="match status" value="1"/>
</dbReference>
<feature type="binding site" evidence="3">
    <location>
        <position position="112"/>
    </location>
    <ligand>
        <name>biotin</name>
        <dbReference type="ChEBI" id="CHEBI:57586"/>
    </ligand>
</feature>
<keyword evidence="3" id="KW-0678">Repressor</keyword>
<keyword evidence="3" id="KW-0805">Transcription regulation</keyword>
<dbReference type="InterPro" id="IPR013196">
    <property type="entry name" value="HTH_11"/>
</dbReference>
<dbReference type="SUPFAM" id="SSF55681">
    <property type="entry name" value="Class II aaRS and biotin synthetases"/>
    <property type="match status" value="1"/>
</dbReference>
<comment type="caution">
    <text evidence="4">The sequence shown here is derived from an EMBL/GenBank/DDBJ whole genome shotgun (WGS) entry which is preliminary data.</text>
</comment>
<dbReference type="InterPro" id="IPR003142">
    <property type="entry name" value="BPL_C"/>
</dbReference>
<dbReference type="GO" id="GO:0005737">
    <property type="term" value="C:cytoplasm"/>
    <property type="evidence" value="ECO:0007669"/>
    <property type="project" value="TreeGrafter"/>
</dbReference>
<dbReference type="InterPro" id="IPR004408">
    <property type="entry name" value="Biotin_CoA_COase_ligase"/>
</dbReference>
<dbReference type="CDD" id="cd16442">
    <property type="entry name" value="BPL"/>
    <property type="match status" value="1"/>
</dbReference>
<dbReference type="GO" id="GO:0005524">
    <property type="term" value="F:ATP binding"/>
    <property type="evidence" value="ECO:0007669"/>
    <property type="project" value="UniProtKB-UniRule"/>
</dbReference>
<evidence type="ECO:0000256" key="3">
    <source>
        <dbReference type="HAMAP-Rule" id="MF_00978"/>
    </source>
</evidence>
<evidence type="ECO:0000256" key="1">
    <source>
        <dbReference type="ARBA" id="ARBA00022598"/>
    </source>
</evidence>
<dbReference type="Pfam" id="PF02237">
    <property type="entry name" value="BPL_C"/>
    <property type="match status" value="1"/>
</dbReference>
<keyword evidence="2 3" id="KW-0092">Biotin</keyword>
<feature type="binding site" evidence="3">
    <location>
        <begin position="116"/>
        <end position="118"/>
    </location>
    <ligand>
        <name>biotin</name>
        <dbReference type="ChEBI" id="CHEBI:57586"/>
    </ligand>
</feature>
<dbReference type="Pfam" id="PF03099">
    <property type="entry name" value="BPL_LplA_LipB"/>
    <property type="match status" value="1"/>
</dbReference>
<dbReference type="InterPro" id="IPR030855">
    <property type="entry name" value="Bifunct_BirA"/>
</dbReference>
<dbReference type="SUPFAM" id="SSF46785">
    <property type="entry name" value="Winged helix' DNA-binding domain"/>
    <property type="match status" value="1"/>
</dbReference>
<dbReference type="InterPro" id="IPR045864">
    <property type="entry name" value="aa-tRNA-synth_II/BPL/LPL"/>
</dbReference>
<name>A0A268P2I9_SHOCL</name>
<sequence length="321" mass="35202">MKGQLLALLQSGVYISGEEMSRKLGVSRTAVWKQLSALREQGYELESAPKKGYRLLSSPDTLLAHDIEAHLQTKTLGRNIHSYDSVASTQPLAHEEAAREAREGTLIVANEQQGARGRLGRQWQSTKGTSLSMSLLLRPDISVSQAPQLTLLAAVAVTRAIEAVSGLVCDIKWPNDILYGGKKLVGILTEMAADPDRVNYCIVGIGINCNQESNDFAETLAGIATSIKLETGNPVQRAKLVAAVMNEFEWLYDEYIKNGFAAIRPLWEARSVSLHTKLSARTPSRIVQGYSLGITDDGRLRIQDEDGQEHLIYSADIELDN</sequence>